<accession>A6K319</accession>
<organism evidence="2 3">
    <name type="scientific">Rattus norvegicus</name>
    <name type="common">Rat</name>
    <dbReference type="NCBI Taxonomy" id="10116"/>
    <lineage>
        <taxon>Eukaryota</taxon>
        <taxon>Metazoa</taxon>
        <taxon>Chordata</taxon>
        <taxon>Craniata</taxon>
        <taxon>Vertebrata</taxon>
        <taxon>Euteleostomi</taxon>
        <taxon>Mammalia</taxon>
        <taxon>Eutheria</taxon>
        <taxon>Euarchontoglires</taxon>
        <taxon>Glires</taxon>
        <taxon>Rodentia</taxon>
        <taxon>Myomorpha</taxon>
        <taxon>Muroidea</taxon>
        <taxon>Muridae</taxon>
        <taxon>Murinae</taxon>
        <taxon>Rattus</taxon>
    </lineage>
</organism>
<evidence type="ECO:0000313" key="2">
    <source>
        <dbReference type="EMBL" id="EDL85682.1"/>
    </source>
</evidence>
<feature type="domain" description="Small nuclear ribonucleoprotein Prp3 C-terminal" evidence="1">
    <location>
        <begin position="1"/>
        <end position="28"/>
    </location>
</feature>
<name>A6K319_RAT</name>
<reference evidence="2 3" key="1">
    <citation type="submission" date="2005-09" db="EMBL/GenBank/DDBJ databases">
        <authorList>
            <person name="Mural R.J."/>
            <person name="Li P.W."/>
            <person name="Adams M.D."/>
            <person name="Amanatides P.G."/>
            <person name="Baden-Tillson H."/>
            <person name="Barnstead M."/>
            <person name="Chin S.H."/>
            <person name="Dew I."/>
            <person name="Evans C.A."/>
            <person name="Ferriera S."/>
            <person name="Flanigan M."/>
            <person name="Fosler C."/>
            <person name="Glodek A."/>
            <person name="Gu Z."/>
            <person name="Holt R.A."/>
            <person name="Jennings D."/>
            <person name="Kraft C.L."/>
            <person name="Lu F."/>
            <person name="Nguyen T."/>
            <person name="Nusskern D.R."/>
            <person name="Pfannkoch C.M."/>
            <person name="Sitter C."/>
            <person name="Sutton G.G."/>
            <person name="Venter J.C."/>
            <person name="Wang Z."/>
            <person name="Woodage T."/>
            <person name="Zheng X.H."/>
            <person name="Zhong F."/>
        </authorList>
    </citation>
    <scope>NUCLEOTIDE SEQUENCE [LARGE SCALE GENOMIC DNA]</scope>
    <source>
        <strain>BN</strain>
        <strain evidence="3">Sprague-Dawley</strain>
    </source>
</reference>
<proteinExistence type="predicted"/>
<dbReference type="EMBL" id="CH474015">
    <property type="protein sequence ID" value="EDL85682.1"/>
    <property type="molecule type" value="Genomic_DNA"/>
</dbReference>
<dbReference type="Proteomes" id="UP000234681">
    <property type="component" value="Chromosome 2"/>
</dbReference>
<evidence type="ECO:0000259" key="1">
    <source>
        <dbReference type="Pfam" id="PF06544"/>
    </source>
</evidence>
<dbReference type="AlphaFoldDB" id="A6K319"/>
<sequence>MKFKQCPTENMAREHFKKHGAEHYWDLALSESVLESTD</sequence>
<protein>
    <submittedName>
        <fullName evidence="2">PRP3 pre-mRNA processing factor 3 homolog (Yeast) (Predicted), isoform CRA_c</fullName>
    </submittedName>
</protein>
<gene>
    <name evidence="2" type="primary">Prpf3_predicted</name>
    <name evidence="2" type="ORF">rCG_51839</name>
</gene>
<evidence type="ECO:0000313" key="3">
    <source>
        <dbReference type="Proteomes" id="UP000234681"/>
    </source>
</evidence>
<dbReference type="InterPro" id="IPR010541">
    <property type="entry name" value="Prp3_C"/>
</dbReference>
<dbReference type="Pfam" id="PF06544">
    <property type="entry name" value="Prp3_C"/>
    <property type="match status" value="1"/>
</dbReference>